<comment type="caution">
    <text evidence="1">The sequence shown here is derived from an EMBL/GenBank/DDBJ whole genome shotgun (WGS) entry which is preliminary data.</text>
</comment>
<keyword evidence="2" id="KW-1185">Reference proteome</keyword>
<accession>A0AAW1TPC6</accession>
<dbReference type="EMBL" id="JARQZJ010000003">
    <property type="protein sequence ID" value="KAK9870525.1"/>
    <property type="molecule type" value="Genomic_DNA"/>
</dbReference>
<dbReference type="Proteomes" id="UP001431783">
    <property type="component" value="Unassembled WGS sequence"/>
</dbReference>
<dbReference type="AlphaFoldDB" id="A0AAW1TPC6"/>
<name>A0AAW1TPC6_9CUCU</name>
<evidence type="ECO:0000313" key="2">
    <source>
        <dbReference type="Proteomes" id="UP001431783"/>
    </source>
</evidence>
<gene>
    <name evidence="1" type="ORF">WA026_008088</name>
</gene>
<proteinExistence type="predicted"/>
<reference evidence="1 2" key="1">
    <citation type="submission" date="2023-03" db="EMBL/GenBank/DDBJ databases">
        <title>Genome insight into feeding habits of ladybird beetles.</title>
        <authorList>
            <person name="Li H.-S."/>
            <person name="Huang Y.-H."/>
            <person name="Pang H."/>
        </authorList>
    </citation>
    <scope>NUCLEOTIDE SEQUENCE [LARGE SCALE GENOMIC DNA]</scope>
    <source>
        <strain evidence="1">SYSU_2023b</strain>
        <tissue evidence="1">Whole body</tissue>
    </source>
</reference>
<protein>
    <submittedName>
        <fullName evidence="1">Uncharacterized protein</fullName>
    </submittedName>
</protein>
<evidence type="ECO:0000313" key="1">
    <source>
        <dbReference type="EMBL" id="KAK9870525.1"/>
    </source>
</evidence>
<organism evidence="1 2">
    <name type="scientific">Henosepilachna vigintioctopunctata</name>
    <dbReference type="NCBI Taxonomy" id="420089"/>
    <lineage>
        <taxon>Eukaryota</taxon>
        <taxon>Metazoa</taxon>
        <taxon>Ecdysozoa</taxon>
        <taxon>Arthropoda</taxon>
        <taxon>Hexapoda</taxon>
        <taxon>Insecta</taxon>
        <taxon>Pterygota</taxon>
        <taxon>Neoptera</taxon>
        <taxon>Endopterygota</taxon>
        <taxon>Coleoptera</taxon>
        <taxon>Polyphaga</taxon>
        <taxon>Cucujiformia</taxon>
        <taxon>Coccinelloidea</taxon>
        <taxon>Coccinellidae</taxon>
        <taxon>Epilachninae</taxon>
        <taxon>Epilachnini</taxon>
        <taxon>Henosepilachna</taxon>
    </lineage>
</organism>
<sequence length="82" mass="9573">MNKFCNDNEDPDSDTEADLEADPEQLLNEWLGELKTLSGAVLLLNKYIQRRNMCTFRHVSDLKEKEWIAEVVSIFGRYTHLN</sequence>